<dbReference type="EMBL" id="QJKJ01001093">
    <property type="protein sequence ID" value="RDY09243.1"/>
    <property type="molecule type" value="Genomic_DNA"/>
</dbReference>
<comment type="caution">
    <text evidence="1">The sequence shown here is derived from an EMBL/GenBank/DDBJ whole genome shotgun (WGS) entry which is preliminary data.</text>
</comment>
<dbReference type="AlphaFoldDB" id="A0A371I2J4"/>
<gene>
    <name evidence="1" type="ORF">CR513_06426</name>
</gene>
<dbReference type="PANTHER" id="PTHR11439">
    <property type="entry name" value="GAG-POL-RELATED RETROTRANSPOSON"/>
    <property type="match status" value="1"/>
</dbReference>
<dbReference type="OrthoDB" id="1366452at2759"/>
<reference evidence="1" key="1">
    <citation type="submission" date="2018-05" db="EMBL/GenBank/DDBJ databases">
        <title>Draft genome of Mucuna pruriens seed.</title>
        <authorList>
            <person name="Nnadi N.E."/>
            <person name="Vos R."/>
            <person name="Hasami M.H."/>
            <person name="Devisetty U.K."/>
            <person name="Aguiy J.C."/>
        </authorList>
    </citation>
    <scope>NUCLEOTIDE SEQUENCE [LARGE SCALE GENOMIC DNA]</scope>
    <source>
        <strain evidence="1">JCA_2017</strain>
    </source>
</reference>
<evidence type="ECO:0000313" key="1">
    <source>
        <dbReference type="EMBL" id="RDY09243.1"/>
    </source>
</evidence>
<protein>
    <recommendedName>
        <fullName evidence="3">Mitochondrial protein</fullName>
    </recommendedName>
</protein>
<proteinExistence type="predicted"/>
<evidence type="ECO:0008006" key="3">
    <source>
        <dbReference type="Google" id="ProtNLM"/>
    </source>
</evidence>
<accession>A0A371I2J4</accession>
<dbReference type="Proteomes" id="UP000257109">
    <property type="component" value="Unassembled WGS sequence"/>
</dbReference>
<sequence>MEGSLKLSKFDDREKEDPTLFKSLIGSLRYLTSTRPNIMYVVSVVFHFMESPTSTHMKAKEVELVHVKAQDHVANIFTKFLKFEDFKRLKARLGVYNFPSKEEHSSINWDLKAPIKFKRKFYKEAIRASMFYNHECWPMKCQKRKKSVAK</sequence>
<dbReference type="PANTHER" id="PTHR11439:SF517">
    <property type="entry name" value="CYSTEINE-RICH RLK (RECEPTOR-LIKE PROTEIN KINASE) 8"/>
    <property type="match status" value="1"/>
</dbReference>
<keyword evidence="2" id="KW-1185">Reference proteome</keyword>
<evidence type="ECO:0000313" key="2">
    <source>
        <dbReference type="Proteomes" id="UP000257109"/>
    </source>
</evidence>
<name>A0A371I2J4_MUCPR</name>
<feature type="non-terminal residue" evidence="1">
    <location>
        <position position="1"/>
    </location>
</feature>
<organism evidence="1 2">
    <name type="scientific">Mucuna pruriens</name>
    <name type="common">Velvet bean</name>
    <name type="synonym">Dolichos pruriens</name>
    <dbReference type="NCBI Taxonomy" id="157652"/>
    <lineage>
        <taxon>Eukaryota</taxon>
        <taxon>Viridiplantae</taxon>
        <taxon>Streptophyta</taxon>
        <taxon>Embryophyta</taxon>
        <taxon>Tracheophyta</taxon>
        <taxon>Spermatophyta</taxon>
        <taxon>Magnoliopsida</taxon>
        <taxon>eudicotyledons</taxon>
        <taxon>Gunneridae</taxon>
        <taxon>Pentapetalae</taxon>
        <taxon>rosids</taxon>
        <taxon>fabids</taxon>
        <taxon>Fabales</taxon>
        <taxon>Fabaceae</taxon>
        <taxon>Papilionoideae</taxon>
        <taxon>50 kb inversion clade</taxon>
        <taxon>NPAAA clade</taxon>
        <taxon>indigoferoid/millettioid clade</taxon>
        <taxon>Phaseoleae</taxon>
        <taxon>Mucuna</taxon>
    </lineage>
</organism>